<keyword evidence="2" id="KW-0472">Membrane</keyword>
<dbReference type="Pfam" id="PF01906">
    <property type="entry name" value="YbjQ_1"/>
    <property type="match status" value="1"/>
</dbReference>
<keyword evidence="2" id="KW-1133">Transmembrane helix</keyword>
<dbReference type="SUPFAM" id="SSF117782">
    <property type="entry name" value="YbjQ-like"/>
    <property type="match status" value="1"/>
</dbReference>
<evidence type="ECO:0000256" key="2">
    <source>
        <dbReference type="SAM" id="Phobius"/>
    </source>
</evidence>
<evidence type="ECO:0000313" key="4">
    <source>
        <dbReference type="Proteomes" id="UP000672097"/>
    </source>
</evidence>
<feature type="transmembrane region" description="Helical" evidence="2">
    <location>
        <begin position="6"/>
        <end position="26"/>
    </location>
</feature>
<sequence length="149" mass="16501">MQWLNFAQFILPLILVLLGWVVGRILEKRHYASIREREQALAHVLVFSTRLPPPGVAQHRSSLVTGSVVVSSDYFKTFVAGLRNLVGGNFKSYETLMERGRREALLRLKAEAAAQGATMVIGLRFESSRIAGSQTPCMEVLAYGTALKP</sequence>
<name>A0ABS5E0R7_9BURK</name>
<dbReference type="InterPro" id="IPR002765">
    <property type="entry name" value="UPF0145_YbjQ-like"/>
</dbReference>
<reference evidence="3 4" key="1">
    <citation type="submission" date="2021-04" db="EMBL/GenBank/DDBJ databases">
        <title>The genome sequence of type strain Ideonella paludis KCTC 32238.</title>
        <authorList>
            <person name="Liu Y."/>
        </authorList>
    </citation>
    <scope>NUCLEOTIDE SEQUENCE [LARGE SCALE GENOMIC DNA]</scope>
    <source>
        <strain evidence="3 4">KCTC 32238</strain>
    </source>
</reference>
<comment type="caution">
    <text evidence="3">The sequence shown here is derived from an EMBL/GenBank/DDBJ whole genome shotgun (WGS) entry which is preliminary data.</text>
</comment>
<protein>
    <submittedName>
        <fullName evidence="3">YbjQ family protein</fullName>
    </submittedName>
</protein>
<evidence type="ECO:0000313" key="3">
    <source>
        <dbReference type="EMBL" id="MBQ0936982.1"/>
    </source>
</evidence>
<dbReference type="Gene3D" id="3.30.110.70">
    <property type="entry name" value="Hypothetical protein apc22750. Chain B"/>
    <property type="match status" value="1"/>
</dbReference>
<accession>A0ABS5E0R7</accession>
<dbReference type="RefSeq" id="WP_210810381.1">
    <property type="nucleotide sequence ID" value="NZ_JAGQDG010000006.1"/>
</dbReference>
<dbReference type="PANTHER" id="PTHR34068:SF2">
    <property type="entry name" value="UPF0145 PROTEIN SCO3412"/>
    <property type="match status" value="1"/>
</dbReference>
<dbReference type="InterPro" id="IPR035439">
    <property type="entry name" value="UPF0145_dom_sf"/>
</dbReference>
<evidence type="ECO:0000256" key="1">
    <source>
        <dbReference type="ARBA" id="ARBA00010751"/>
    </source>
</evidence>
<gene>
    <name evidence="3" type="ORF">KAK11_16765</name>
</gene>
<organism evidence="3 4">
    <name type="scientific">Ideonella paludis</name>
    <dbReference type="NCBI Taxonomy" id="1233411"/>
    <lineage>
        <taxon>Bacteria</taxon>
        <taxon>Pseudomonadati</taxon>
        <taxon>Pseudomonadota</taxon>
        <taxon>Betaproteobacteria</taxon>
        <taxon>Burkholderiales</taxon>
        <taxon>Sphaerotilaceae</taxon>
        <taxon>Ideonella</taxon>
    </lineage>
</organism>
<comment type="similarity">
    <text evidence="1">Belongs to the UPF0145 family.</text>
</comment>
<keyword evidence="4" id="KW-1185">Reference proteome</keyword>
<dbReference type="Proteomes" id="UP000672097">
    <property type="component" value="Unassembled WGS sequence"/>
</dbReference>
<keyword evidence="2" id="KW-0812">Transmembrane</keyword>
<dbReference type="EMBL" id="JAGQDG010000006">
    <property type="protein sequence ID" value="MBQ0936982.1"/>
    <property type="molecule type" value="Genomic_DNA"/>
</dbReference>
<proteinExistence type="inferred from homology"/>
<dbReference type="PANTHER" id="PTHR34068">
    <property type="entry name" value="UPF0145 PROTEIN YBJQ"/>
    <property type="match status" value="1"/>
</dbReference>